<dbReference type="PhylomeDB" id="B3MG10"/>
<dbReference type="Proteomes" id="UP000007801">
    <property type="component" value="Unassembled WGS sequence"/>
</dbReference>
<organism evidence="1 2">
    <name type="scientific">Drosophila ananassae</name>
    <name type="common">Fruit fly</name>
    <dbReference type="NCBI Taxonomy" id="7217"/>
    <lineage>
        <taxon>Eukaryota</taxon>
        <taxon>Metazoa</taxon>
        <taxon>Ecdysozoa</taxon>
        <taxon>Arthropoda</taxon>
        <taxon>Hexapoda</taxon>
        <taxon>Insecta</taxon>
        <taxon>Pterygota</taxon>
        <taxon>Neoptera</taxon>
        <taxon>Endopterygota</taxon>
        <taxon>Diptera</taxon>
        <taxon>Brachycera</taxon>
        <taxon>Muscomorpha</taxon>
        <taxon>Ephydroidea</taxon>
        <taxon>Drosophilidae</taxon>
        <taxon>Drosophila</taxon>
        <taxon>Sophophora</taxon>
    </lineage>
</organism>
<dbReference type="KEGG" id="dan:6502538"/>
<gene>
    <name evidence="1" type="primary">Dana\GF19795</name>
    <name evidence="1" type="synonym">dana_GLEANR_22201</name>
    <name evidence="1" type="ORF">GF19795</name>
</gene>
<proteinExistence type="predicted"/>
<dbReference type="STRING" id="7217.B3MG10"/>
<dbReference type="InParanoid" id="B3MG10"/>
<keyword evidence="2" id="KW-1185">Reference proteome</keyword>
<accession>B3MG10</accession>
<dbReference type="EMBL" id="CH902619">
    <property type="protein sequence ID" value="EDV35692.1"/>
    <property type="molecule type" value="Genomic_DNA"/>
</dbReference>
<evidence type="ECO:0000313" key="2">
    <source>
        <dbReference type="Proteomes" id="UP000007801"/>
    </source>
</evidence>
<dbReference type="OMA" id="RDFFMSN"/>
<dbReference type="GeneID" id="6502538"/>
<dbReference type="OrthoDB" id="7865852at2759"/>
<dbReference type="AlphaFoldDB" id="B3MG10"/>
<dbReference type="HOGENOM" id="CLU_2485726_0_0_1"/>
<name>B3MG10_DROAN</name>
<evidence type="ECO:0000313" key="1">
    <source>
        <dbReference type="EMBL" id="EDV35692.1"/>
    </source>
</evidence>
<sequence>MSLGRNLCGLVLTNVAGCRGLHQRRVRRPFPVVPDRRTFSRAETTKPPRLLIRSFKALNQINSSYMREVSIEFSDQFLSKWKWL</sequence>
<reference evidence="1 2" key="1">
    <citation type="journal article" date="2007" name="Nature">
        <title>Evolution of genes and genomes on the Drosophila phylogeny.</title>
        <authorList>
            <consortium name="Drosophila 12 Genomes Consortium"/>
            <person name="Clark A.G."/>
            <person name="Eisen M.B."/>
            <person name="Smith D.R."/>
            <person name="Bergman C.M."/>
            <person name="Oliver B."/>
            <person name="Markow T.A."/>
            <person name="Kaufman T.C."/>
            <person name="Kellis M."/>
            <person name="Gelbart W."/>
            <person name="Iyer V.N."/>
            <person name="Pollard D.A."/>
            <person name="Sackton T.B."/>
            <person name="Larracuente A.M."/>
            <person name="Singh N.D."/>
            <person name="Abad J.P."/>
            <person name="Abt D.N."/>
            <person name="Adryan B."/>
            <person name="Aguade M."/>
            <person name="Akashi H."/>
            <person name="Anderson W.W."/>
            <person name="Aquadro C.F."/>
            <person name="Ardell D.H."/>
            <person name="Arguello R."/>
            <person name="Artieri C.G."/>
            <person name="Barbash D.A."/>
            <person name="Barker D."/>
            <person name="Barsanti P."/>
            <person name="Batterham P."/>
            <person name="Batzoglou S."/>
            <person name="Begun D."/>
            <person name="Bhutkar A."/>
            <person name="Blanco E."/>
            <person name="Bosak S.A."/>
            <person name="Bradley R.K."/>
            <person name="Brand A.D."/>
            <person name="Brent M.R."/>
            <person name="Brooks A.N."/>
            <person name="Brown R.H."/>
            <person name="Butlin R.K."/>
            <person name="Caggese C."/>
            <person name="Calvi B.R."/>
            <person name="Bernardo de Carvalho A."/>
            <person name="Caspi A."/>
            <person name="Castrezana S."/>
            <person name="Celniker S.E."/>
            <person name="Chang J.L."/>
            <person name="Chapple C."/>
            <person name="Chatterji S."/>
            <person name="Chinwalla A."/>
            <person name="Civetta A."/>
            <person name="Clifton S.W."/>
            <person name="Comeron J.M."/>
            <person name="Costello J.C."/>
            <person name="Coyne J.A."/>
            <person name="Daub J."/>
            <person name="David R.G."/>
            <person name="Delcher A.L."/>
            <person name="Delehaunty K."/>
            <person name="Do C.B."/>
            <person name="Ebling H."/>
            <person name="Edwards K."/>
            <person name="Eickbush T."/>
            <person name="Evans J.D."/>
            <person name="Filipski A."/>
            <person name="Findeiss S."/>
            <person name="Freyhult E."/>
            <person name="Fulton L."/>
            <person name="Fulton R."/>
            <person name="Garcia A.C."/>
            <person name="Gardiner A."/>
            <person name="Garfield D.A."/>
            <person name="Garvin B.E."/>
            <person name="Gibson G."/>
            <person name="Gilbert D."/>
            <person name="Gnerre S."/>
            <person name="Godfrey J."/>
            <person name="Good R."/>
            <person name="Gotea V."/>
            <person name="Gravely B."/>
            <person name="Greenberg A.J."/>
            <person name="Griffiths-Jones S."/>
            <person name="Gross S."/>
            <person name="Guigo R."/>
            <person name="Gustafson E.A."/>
            <person name="Haerty W."/>
            <person name="Hahn M.W."/>
            <person name="Halligan D.L."/>
            <person name="Halpern A.L."/>
            <person name="Halter G.M."/>
            <person name="Han M.V."/>
            <person name="Heger A."/>
            <person name="Hillier L."/>
            <person name="Hinrichs A.S."/>
            <person name="Holmes I."/>
            <person name="Hoskins R.A."/>
            <person name="Hubisz M.J."/>
            <person name="Hultmark D."/>
            <person name="Huntley M.A."/>
            <person name="Jaffe D.B."/>
            <person name="Jagadeeshan S."/>
            <person name="Jeck W.R."/>
            <person name="Johnson J."/>
            <person name="Jones C.D."/>
            <person name="Jordan W.C."/>
            <person name="Karpen G.H."/>
            <person name="Kataoka E."/>
            <person name="Keightley P.D."/>
            <person name="Kheradpour P."/>
            <person name="Kirkness E.F."/>
            <person name="Koerich L.B."/>
            <person name="Kristiansen K."/>
            <person name="Kudrna D."/>
            <person name="Kulathinal R.J."/>
            <person name="Kumar S."/>
            <person name="Kwok R."/>
            <person name="Lander E."/>
            <person name="Langley C.H."/>
            <person name="Lapoint R."/>
            <person name="Lazzaro B.P."/>
            <person name="Lee S.J."/>
            <person name="Levesque L."/>
            <person name="Li R."/>
            <person name="Lin C.F."/>
            <person name="Lin M.F."/>
            <person name="Lindblad-Toh K."/>
            <person name="Llopart A."/>
            <person name="Long M."/>
            <person name="Low L."/>
            <person name="Lozovsky E."/>
            <person name="Lu J."/>
            <person name="Luo M."/>
            <person name="Machado C.A."/>
            <person name="Makalowski W."/>
            <person name="Marzo M."/>
            <person name="Matsuda M."/>
            <person name="Matzkin L."/>
            <person name="McAllister B."/>
            <person name="McBride C.S."/>
            <person name="McKernan B."/>
            <person name="McKernan K."/>
            <person name="Mendez-Lago M."/>
            <person name="Minx P."/>
            <person name="Mollenhauer M.U."/>
            <person name="Montooth K."/>
            <person name="Mount S.M."/>
            <person name="Mu X."/>
            <person name="Myers E."/>
            <person name="Negre B."/>
            <person name="Newfeld S."/>
            <person name="Nielsen R."/>
            <person name="Noor M.A."/>
            <person name="O'Grady P."/>
            <person name="Pachter L."/>
            <person name="Papaceit M."/>
            <person name="Parisi M.J."/>
            <person name="Parisi M."/>
            <person name="Parts L."/>
            <person name="Pedersen J.S."/>
            <person name="Pesole G."/>
            <person name="Phillippy A.M."/>
            <person name="Ponting C.P."/>
            <person name="Pop M."/>
            <person name="Porcelli D."/>
            <person name="Powell J.R."/>
            <person name="Prohaska S."/>
            <person name="Pruitt K."/>
            <person name="Puig M."/>
            <person name="Quesneville H."/>
            <person name="Ram K.R."/>
            <person name="Rand D."/>
            <person name="Rasmussen M.D."/>
            <person name="Reed L.K."/>
            <person name="Reenan R."/>
            <person name="Reily A."/>
            <person name="Remington K.A."/>
            <person name="Rieger T.T."/>
            <person name="Ritchie M.G."/>
            <person name="Robin C."/>
            <person name="Rogers Y.H."/>
            <person name="Rohde C."/>
            <person name="Rozas J."/>
            <person name="Rubenfield M.J."/>
            <person name="Ruiz A."/>
            <person name="Russo S."/>
            <person name="Salzberg S.L."/>
            <person name="Sanchez-Gracia A."/>
            <person name="Saranga D.J."/>
            <person name="Sato H."/>
            <person name="Schaeffer S.W."/>
            <person name="Schatz M.C."/>
            <person name="Schlenke T."/>
            <person name="Schwartz R."/>
            <person name="Segarra C."/>
            <person name="Singh R.S."/>
            <person name="Sirot L."/>
            <person name="Sirota M."/>
            <person name="Sisneros N.B."/>
            <person name="Smith C.D."/>
            <person name="Smith T.F."/>
            <person name="Spieth J."/>
            <person name="Stage D.E."/>
            <person name="Stark A."/>
            <person name="Stephan W."/>
            <person name="Strausberg R.L."/>
            <person name="Strempel S."/>
            <person name="Sturgill D."/>
            <person name="Sutton G."/>
            <person name="Sutton G.G."/>
            <person name="Tao W."/>
            <person name="Teichmann S."/>
            <person name="Tobari Y.N."/>
            <person name="Tomimura Y."/>
            <person name="Tsolas J.M."/>
            <person name="Valente V.L."/>
            <person name="Venter E."/>
            <person name="Venter J.C."/>
            <person name="Vicario S."/>
            <person name="Vieira F.G."/>
            <person name="Vilella A.J."/>
            <person name="Villasante A."/>
            <person name="Walenz B."/>
            <person name="Wang J."/>
            <person name="Wasserman M."/>
            <person name="Watts T."/>
            <person name="Wilson D."/>
            <person name="Wilson R.K."/>
            <person name="Wing R.A."/>
            <person name="Wolfner M.F."/>
            <person name="Wong A."/>
            <person name="Wong G.K."/>
            <person name="Wu C.I."/>
            <person name="Wu G."/>
            <person name="Yamamoto D."/>
            <person name="Yang H.P."/>
            <person name="Yang S.P."/>
            <person name="Yorke J.A."/>
            <person name="Yoshida K."/>
            <person name="Zdobnov E."/>
            <person name="Zhang P."/>
            <person name="Zhang Y."/>
            <person name="Zimin A.V."/>
            <person name="Baldwin J."/>
            <person name="Abdouelleil A."/>
            <person name="Abdulkadir J."/>
            <person name="Abebe A."/>
            <person name="Abera B."/>
            <person name="Abreu J."/>
            <person name="Acer S.C."/>
            <person name="Aftuck L."/>
            <person name="Alexander A."/>
            <person name="An P."/>
            <person name="Anderson E."/>
            <person name="Anderson S."/>
            <person name="Arachi H."/>
            <person name="Azer M."/>
            <person name="Bachantsang P."/>
            <person name="Barry A."/>
            <person name="Bayul T."/>
            <person name="Berlin A."/>
            <person name="Bessette D."/>
            <person name="Bloom T."/>
            <person name="Blye J."/>
            <person name="Boguslavskiy L."/>
            <person name="Bonnet C."/>
            <person name="Boukhgalter B."/>
            <person name="Bourzgui I."/>
            <person name="Brown A."/>
            <person name="Cahill P."/>
            <person name="Channer S."/>
            <person name="Cheshatsang Y."/>
            <person name="Chuda L."/>
            <person name="Citroen M."/>
            <person name="Collymore A."/>
            <person name="Cooke P."/>
            <person name="Costello M."/>
            <person name="D'Aco K."/>
            <person name="Daza R."/>
            <person name="De Haan G."/>
            <person name="DeGray S."/>
            <person name="DeMaso C."/>
            <person name="Dhargay N."/>
            <person name="Dooley K."/>
            <person name="Dooley E."/>
            <person name="Doricent M."/>
            <person name="Dorje P."/>
            <person name="Dorjee K."/>
            <person name="Dupes A."/>
            <person name="Elong R."/>
            <person name="Falk J."/>
            <person name="Farina A."/>
            <person name="Faro S."/>
            <person name="Ferguson D."/>
            <person name="Fisher S."/>
            <person name="Foley C.D."/>
            <person name="Franke A."/>
            <person name="Friedrich D."/>
            <person name="Gadbois L."/>
            <person name="Gearin G."/>
            <person name="Gearin C.R."/>
            <person name="Giannoukos G."/>
            <person name="Goode T."/>
            <person name="Graham J."/>
            <person name="Grandbois E."/>
            <person name="Grewal S."/>
            <person name="Gyaltsen K."/>
            <person name="Hafez N."/>
            <person name="Hagos B."/>
            <person name="Hall J."/>
            <person name="Henson C."/>
            <person name="Hollinger A."/>
            <person name="Honan T."/>
            <person name="Huard M.D."/>
            <person name="Hughes L."/>
            <person name="Hurhula B."/>
            <person name="Husby M.E."/>
            <person name="Kamat A."/>
            <person name="Kanga B."/>
            <person name="Kashin S."/>
            <person name="Khazanovich D."/>
            <person name="Kisner P."/>
            <person name="Lance K."/>
            <person name="Lara M."/>
            <person name="Lee W."/>
            <person name="Lennon N."/>
            <person name="Letendre F."/>
            <person name="LeVine R."/>
            <person name="Lipovsky A."/>
            <person name="Liu X."/>
            <person name="Liu J."/>
            <person name="Liu S."/>
            <person name="Lokyitsang T."/>
            <person name="Lokyitsang Y."/>
            <person name="Lubonja R."/>
            <person name="Lui A."/>
            <person name="MacDonald P."/>
            <person name="Magnisalis V."/>
            <person name="Maru K."/>
            <person name="Matthews C."/>
            <person name="McCusker W."/>
            <person name="McDonough S."/>
            <person name="Mehta T."/>
            <person name="Meldrim J."/>
            <person name="Meneus L."/>
            <person name="Mihai O."/>
            <person name="Mihalev A."/>
            <person name="Mihova T."/>
            <person name="Mittelman R."/>
            <person name="Mlenga V."/>
            <person name="Montmayeur A."/>
            <person name="Mulrain L."/>
            <person name="Navidi A."/>
            <person name="Naylor J."/>
            <person name="Negash T."/>
            <person name="Nguyen T."/>
            <person name="Nguyen N."/>
            <person name="Nicol R."/>
            <person name="Norbu C."/>
            <person name="Norbu N."/>
            <person name="Novod N."/>
            <person name="O'Neill B."/>
            <person name="Osman S."/>
            <person name="Markiewicz E."/>
            <person name="Oyono O.L."/>
            <person name="Patti C."/>
            <person name="Phunkhang P."/>
            <person name="Pierre F."/>
            <person name="Priest M."/>
            <person name="Raghuraman S."/>
            <person name="Rege F."/>
            <person name="Reyes R."/>
            <person name="Rise C."/>
            <person name="Rogov P."/>
            <person name="Ross K."/>
            <person name="Ryan E."/>
            <person name="Settipalli S."/>
            <person name="Shea T."/>
            <person name="Sherpa N."/>
            <person name="Shi L."/>
            <person name="Shih D."/>
            <person name="Sparrow T."/>
            <person name="Spaulding J."/>
            <person name="Stalker J."/>
            <person name="Stange-Thomann N."/>
            <person name="Stavropoulos S."/>
            <person name="Stone C."/>
            <person name="Strader C."/>
            <person name="Tesfaye S."/>
            <person name="Thomson T."/>
            <person name="Thoulutsang Y."/>
            <person name="Thoulutsang D."/>
            <person name="Topham K."/>
            <person name="Topping I."/>
            <person name="Tsamla T."/>
            <person name="Vassiliev H."/>
            <person name="Vo A."/>
            <person name="Wangchuk T."/>
            <person name="Wangdi T."/>
            <person name="Weiand M."/>
            <person name="Wilkinson J."/>
            <person name="Wilson A."/>
            <person name="Yadav S."/>
            <person name="Young G."/>
            <person name="Yu Q."/>
            <person name="Zembek L."/>
            <person name="Zhong D."/>
            <person name="Zimmer A."/>
            <person name="Zwirko Z."/>
            <person name="Jaffe D.B."/>
            <person name="Alvarez P."/>
            <person name="Brockman W."/>
            <person name="Butler J."/>
            <person name="Chin C."/>
            <person name="Gnerre S."/>
            <person name="Grabherr M."/>
            <person name="Kleber M."/>
            <person name="Mauceli E."/>
            <person name="MacCallum I."/>
        </authorList>
    </citation>
    <scope>NUCLEOTIDE SEQUENCE [LARGE SCALE GENOMIC DNA]</scope>
    <source>
        <strain evidence="2">Tucson 14024-0371.13</strain>
    </source>
</reference>
<protein>
    <submittedName>
        <fullName evidence="1">Uncharacterized protein</fullName>
    </submittedName>
</protein>